<organism evidence="1 2">
    <name type="scientific">Streptococcus pneumoniae</name>
    <dbReference type="NCBI Taxonomy" id="1313"/>
    <lineage>
        <taxon>Bacteria</taxon>
        <taxon>Bacillati</taxon>
        <taxon>Bacillota</taxon>
        <taxon>Bacilli</taxon>
        <taxon>Lactobacillales</taxon>
        <taxon>Streptococcaceae</taxon>
        <taxon>Streptococcus</taxon>
    </lineage>
</organism>
<sequence length="50" mass="5453">MTLNTVQAAAIEKMSALKAGALFMKMGTGKTRTAIKIAEGRQHDFDTLVW</sequence>
<name>A0AAW9W8R0_STREE</name>
<keyword evidence="1" id="KW-0378">Hydrolase</keyword>
<keyword evidence="1" id="KW-0067">ATP-binding</keyword>
<keyword evidence="1" id="KW-0547">Nucleotide-binding</keyword>
<evidence type="ECO:0000313" key="2">
    <source>
        <dbReference type="Proteomes" id="UP000729182"/>
    </source>
</evidence>
<dbReference type="GO" id="GO:0004386">
    <property type="term" value="F:helicase activity"/>
    <property type="evidence" value="ECO:0007669"/>
    <property type="project" value="UniProtKB-KW"/>
</dbReference>
<dbReference type="InterPro" id="IPR027417">
    <property type="entry name" value="P-loop_NTPase"/>
</dbReference>
<dbReference type="Gene3D" id="3.40.50.300">
    <property type="entry name" value="P-loop containing nucleotide triphosphate hydrolases"/>
    <property type="match status" value="1"/>
</dbReference>
<dbReference type="SUPFAM" id="SSF52540">
    <property type="entry name" value="P-loop containing nucleoside triphosphate hydrolases"/>
    <property type="match status" value="1"/>
</dbReference>
<comment type="caution">
    <text evidence="1">The sequence shown here is derived from an EMBL/GenBank/DDBJ whole genome shotgun (WGS) entry which is preliminary data.</text>
</comment>
<dbReference type="Proteomes" id="UP000729182">
    <property type="component" value="Unassembled WGS sequence"/>
</dbReference>
<feature type="non-terminal residue" evidence="1">
    <location>
        <position position="50"/>
    </location>
</feature>
<proteinExistence type="predicted"/>
<protein>
    <submittedName>
        <fullName evidence="1">Helicase SNF2</fullName>
    </submittedName>
</protein>
<reference evidence="1" key="1">
    <citation type="submission" date="2019-11" db="EMBL/GenBank/DDBJ databases">
        <title>Growth characteristics of pneumococcus vary with the chemical composition of the capsule and with environmental conditions.</title>
        <authorList>
            <person name="Tothpal A."/>
            <person name="Desobry K."/>
            <person name="Joshi S."/>
            <person name="Wyllie A.L."/>
            <person name="Weinberger D.M."/>
        </authorList>
    </citation>
    <scope>NUCLEOTIDE SEQUENCE</scope>
    <source>
        <strain evidence="1">Pnumococcus10A</strain>
    </source>
</reference>
<dbReference type="AlphaFoldDB" id="A0AAW9W8R0"/>
<accession>A0AAW9W8R0</accession>
<gene>
    <name evidence="1" type="ORF">GM535_13865</name>
</gene>
<dbReference type="EMBL" id="WNHN01000900">
    <property type="protein sequence ID" value="MTV78295.1"/>
    <property type="molecule type" value="Genomic_DNA"/>
</dbReference>
<keyword evidence="1" id="KW-0347">Helicase</keyword>
<evidence type="ECO:0000313" key="1">
    <source>
        <dbReference type="EMBL" id="MTV78295.1"/>
    </source>
</evidence>